<evidence type="ECO:0000313" key="1">
    <source>
        <dbReference type="EMBL" id="MCZ0810216.1"/>
    </source>
</evidence>
<name>A0AAP3DKX3_BRELA</name>
<dbReference type="Proteomes" id="UP001077662">
    <property type="component" value="Unassembled WGS sequence"/>
</dbReference>
<comment type="caution">
    <text evidence="1">The sequence shown here is derived from an EMBL/GenBank/DDBJ whole genome shotgun (WGS) entry which is preliminary data.</text>
</comment>
<sequence length="64" mass="7627">MNTYNEQPVERSLRYLREELEDVSESLFVSERRCLALRLRRQTIINAINDIKREMTRIDSIANG</sequence>
<evidence type="ECO:0000313" key="2">
    <source>
        <dbReference type="Proteomes" id="UP001077662"/>
    </source>
</evidence>
<accession>A0AAP3DKX3</accession>
<organism evidence="1 2">
    <name type="scientific">Brevibacillus laterosporus</name>
    <name type="common">Bacillus laterosporus</name>
    <dbReference type="NCBI Taxonomy" id="1465"/>
    <lineage>
        <taxon>Bacteria</taxon>
        <taxon>Bacillati</taxon>
        <taxon>Bacillota</taxon>
        <taxon>Bacilli</taxon>
        <taxon>Bacillales</taxon>
        <taxon>Paenibacillaceae</taxon>
        <taxon>Brevibacillus</taxon>
    </lineage>
</organism>
<dbReference type="RefSeq" id="WP_258434944.1">
    <property type="nucleotide sequence ID" value="NZ_JANSGW010000062.1"/>
</dbReference>
<reference evidence="1" key="1">
    <citation type="submission" date="2022-09" db="EMBL/GenBank/DDBJ databases">
        <title>Genome analysis and characterization of larvicidal activity of Brevibacillus strains.</title>
        <authorList>
            <person name="Patrusheva E.V."/>
            <person name="Izotova A.O."/>
            <person name="Toshchakov S.V."/>
            <person name="Sineoky S.P."/>
        </authorList>
    </citation>
    <scope>NUCLEOTIDE SEQUENCE</scope>
    <source>
        <strain evidence="1">VKPM_B-13247</strain>
    </source>
</reference>
<dbReference type="AlphaFoldDB" id="A0AAP3DKX3"/>
<dbReference type="EMBL" id="JAPTNE010000062">
    <property type="protein sequence ID" value="MCZ0810216.1"/>
    <property type="molecule type" value="Genomic_DNA"/>
</dbReference>
<proteinExistence type="predicted"/>
<gene>
    <name evidence="1" type="ORF">O0554_25590</name>
</gene>
<protein>
    <submittedName>
        <fullName evidence="1">Uncharacterized protein</fullName>
    </submittedName>
</protein>